<organism evidence="2 3">
    <name type="scientific">Anas platyrhynchos</name>
    <name type="common">Mallard</name>
    <name type="synonym">Anas boschas</name>
    <dbReference type="NCBI Taxonomy" id="8839"/>
    <lineage>
        <taxon>Eukaryota</taxon>
        <taxon>Metazoa</taxon>
        <taxon>Chordata</taxon>
        <taxon>Craniata</taxon>
        <taxon>Vertebrata</taxon>
        <taxon>Euteleostomi</taxon>
        <taxon>Archelosauria</taxon>
        <taxon>Archosauria</taxon>
        <taxon>Dinosauria</taxon>
        <taxon>Saurischia</taxon>
        <taxon>Theropoda</taxon>
        <taxon>Coelurosauria</taxon>
        <taxon>Aves</taxon>
        <taxon>Neognathae</taxon>
        <taxon>Galloanserae</taxon>
        <taxon>Anseriformes</taxon>
        <taxon>Anatidae</taxon>
        <taxon>Anatinae</taxon>
        <taxon>Anas</taxon>
    </lineage>
</organism>
<accession>R0JZN7</accession>
<feature type="region of interest" description="Disordered" evidence="1">
    <location>
        <begin position="133"/>
        <end position="160"/>
    </location>
</feature>
<reference evidence="3" key="1">
    <citation type="journal article" date="2013" name="Nat. Genet.">
        <title>The duck genome and transcriptome provide insight into an avian influenza virus reservoir species.</title>
        <authorList>
            <person name="Huang Y."/>
            <person name="Li Y."/>
            <person name="Burt D.W."/>
            <person name="Chen H."/>
            <person name="Zhang Y."/>
            <person name="Qian W."/>
            <person name="Kim H."/>
            <person name="Gan S."/>
            <person name="Zhao Y."/>
            <person name="Li J."/>
            <person name="Yi K."/>
            <person name="Feng H."/>
            <person name="Zhu P."/>
            <person name="Li B."/>
            <person name="Liu Q."/>
            <person name="Fairley S."/>
            <person name="Magor K.E."/>
            <person name="Du Z."/>
            <person name="Hu X."/>
            <person name="Goodman L."/>
            <person name="Tafer H."/>
            <person name="Vignal A."/>
            <person name="Lee T."/>
            <person name="Kim K.W."/>
            <person name="Sheng Z."/>
            <person name="An Y."/>
            <person name="Searle S."/>
            <person name="Herrero J."/>
            <person name="Groenen M.A."/>
            <person name="Crooijmans R.P."/>
            <person name="Faraut T."/>
            <person name="Cai Q."/>
            <person name="Webster R.G."/>
            <person name="Aldridge J.R."/>
            <person name="Warren W.C."/>
            <person name="Bartschat S."/>
            <person name="Kehr S."/>
            <person name="Marz M."/>
            <person name="Stadler P.F."/>
            <person name="Smith J."/>
            <person name="Kraus R.H."/>
            <person name="Zhao Y."/>
            <person name="Ren L."/>
            <person name="Fei J."/>
            <person name="Morisson M."/>
            <person name="Kaiser P."/>
            <person name="Griffin D.K."/>
            <person name="Rao M."/>
            <person name="Pitel F."/>
            <person name="Wang J."/>
            <person name="Li N."/>
        </authorList>
    </citation>
    <scope>NUCLEOTIDE SEQUENCE [LARGE SCALE GENOMIC DNA]</scope>
</reference>
<evidence type="ECO:0000256" key="1">
    <source>
        <dbReference type="SAM" id="MobiDB-lite"/>
    </source>
</evidence>
<keyword evidence="3" id="KW-1185">Reference proteome</keyword>
<feature type="region of interest" description="Disordered" evidence="1">
    <location>
        <begin position="296"/>
        <end position="320"/>
    </location>
</feature>
<dbReference type="Proteomes" id="UP000296049">
    <property type="component" value="Unassembled WGS sequence"/>
</dbReference>
<proteinExistence type="predicted"/>
<sequence>MASGLSGCHPLRQSWQRFKAAGISAQHKHMHSTHGIHIYILQPRSTLTADTSSCKRRQICMENVSTEDQHRFLIGQSNTNAPYLGHKSLQTFHFAERGERHGILPAVWVLDLDAPKSLAGMNQPLVRLPELHQRQHEHSHNRNADDQQLPPGKATYSPLRGGAGKCPVQQELCSPDQTPESLQTEGGLASRLLWFKVGEKTCTQTCCRHIFKGESDVQIPKSLHAALGGFPPPRTPPPFSSPAVQDRLQRERACRCRPALKGVSVTACSAKGDKAKHHLSSSKAQGLFLTRKTEEDAQQPRTTAILPPSISSQGAGSSGNTKPSYSVITLFLFGIPTKRIKCLIKSQHKLRLQAAFNLIFSNGLARKKSAELYLKVACHLQNDATRNTTAVMIDTCTEASSQWLLHNSQDLMIQQGGNLKGYPPYSRCGEGVMKSTEQKSHFSLSKLYELWKQGKSPAASTQSSSGASALNAPGTHPVQALDAVGEKTTTKTVKMGPDLAFLIGGRMLEMKGNATSVQSVAMSLSSSTPLLPKRGRMEQRYIGGQAHEKHVQTSVRIRSKVYPEFTEDEALYETGNTGELLPEVKHNQKCPVQGKPMEQQLLRASRTMTHPVPVPDILLFYLWPALVLC</sequence>
<gene>
    <name evidence="2" type="ORF">Anapl_05592</name>
</gene>
<feature type="compositionally biased region" description="Polar residues" evidence="1">
    <location>
        <begin position="309"/>
        <end position="320"/>
    </location>
</feature>
<dbReference type="EMBL" id="KB742887">
    <property type="protein sequence ID" value="EOB03131.1"/>
    <property type="molecule type" value="Genomic_DNA"/>
</dbReference>
<dbReference type="AlphaFoldDB" id="R0JZN7"/>
<feature type="compositionally biased region" description="Basic and acidic residues" evidence="1">
    <location>
        <begin position="133"/>
        <end position="145"/>
    </location>
</feature>
<protein>
    <submittedName>
        <fullName evidence="2">Uncharacterized protein</fullName>
    </submittedName>
</protein>
<name>R0JZN7_ANAPL</name>
<evidence type="ECO:0000313" key="3">
    <source>
        <dbReference type="Proteomes" id="UP000296049"/>
    </source>
</evidence>
<evidence type="ECO:0000313" key="2">
    <source>
        <dbReference type="EMBL" id="EOB03131.1"/>
    </source>
</evidence>